<reference evidence="1" key="1">
    <citation type="submission" date="2020-01" db="EMBL/GenBank/DDBJ databases">
        <authorList>
            <person name="Meier V. D."/>
            <person name="Meier V D."/>
        </authorList>
    </citation>
    <scope>NUCLEOTIDE SEQUENCE</scope>
    <source>
        <strain evidence="1">HLG_WM_MAG_08</strain>
    </source>
</reference>
<dbReference type="InterPro" id="IPR014991">
    <property type="entry name" value="DUF1840"/>
</dbReference>
<dbReference type="EMBL" id="CACVAV010000397">
    <property type="protein sequence ID" value="CAA6825301.1"/>
    <property type="molecule type" value="Genomic_DNA"/>
</dbReference>
<evidence type="ECO:0000313" key="1">
    <source>
        <dbReference type="EMBL" id="CAA6825301.1"/>
    </source>
</evidence>
<accession>A0A6S6TRE3</accession>
<proteinExistence type="predicted"/>
<sequence>MLVKFTSKSAASVSMFEKDAVRLMKLMGHSGTIPSAVRDKDVAEKLATLESALQGDLTDLVDDSAQSEDDEPPIPIDRRAYPLIELLRTAAATKENVSWDYASGAF</sequence>
<gene>
    <name evidence="1" type="ORF">HELGO_WM25130</name>
</gene>
<name>A0A6S6TRE3_9GAMM</name>
<dbReference type="Pfam" id="PF08895">
    <property type="entry name" value="DUF1840"/>
    <property type="match status" value="1"/>
</dbReference>
<evidence type="ECO:0008006" key="2">
    <source>
        <dbReference type="Google" id="ProtNLM"/>
    </source>
</evidence>
<protein>
    <recommendedName>
        <fullName evidence="2">DUF1840 domain-containing protein</fullName>
    </recommendedName>
</protein>
<dbReference type="AlphaFoldDB" id="A0A6S6TRE3"/>
<organism evidence="1">
    <name type="scientific">uncultured Thiotrichaceae bacterium</name>
    <dbReference type="NCBI Taxonomy" id="298394"/>
    <lineage>
        <taxon>Bacteria</taxon>
        <taxon>Pseudomonadati</taxon>
        <taxon>Pseudomonadota</taxon>
        <taxon>Gammaproteobacteria</taxon>
        <taxon>Thiotrichales</taxon>
        <taxon>Thiotrichaceae</taxon>
        <taxon>environmental samples</taxon>
    </lineage>
</organism>